<name>A0A645JBR4_9ZZZZ</name>
<comment type="caution">
    <text evidence="1">The sequence shown here is derived from an EMBL/GenBank/DDBJ whole genome shotgun (WGS) entry which is preliminary data.</text>
</comment>
<organism evidence="1">
    <name type="scientific">bioreactor metagenome</name>
    <dbReference type="NCBI Taxonomy" id="1076179"/>
    <lineage>
        <taxon>unclassified sequences</taxon>
        <taxon>metagenomes</taxon>
        <taxon>ecological metagenomes</taxon>
    </lineage>
</organism>
<proteinExistence type="predicted"/>
<dbReference type="AlphaFoldDB" id="A0A645JBR4"/>
<protein>
    <submittedName>
        <fullName evidence="1">Uncharacterized protein</fullName>
    </submittedName>
</protein>
<sequence length="80" mass="9309">MNDVRQKNEKWLNPILNARITSHEITWTRENSFQSIQASGDLYFHKIPQAATIFHLKNMPKGGKRCHFGFPFLKKTPILA</sequence>
<gene>
    <name evidence="1" type="ORF">SDC9_208321</name>
</gene>
<dbReference type="EMBL" id="VSSQ01136069">
    <property type="protein sequence ID" value="MPN60592.1"/>
    <property type="molecule type" value="Genomic_DNA"/>
</dbReference>
<reference evidence="1" key="1">
    <citation type="submission" date="2019-08" db="EMBL/GenBank/DDBJ databases">
        <authorList>
            <person name="Kucharzyk K."/>
            <person name="Murdoch R.W."/>
            <person name="Higgins S."/>
            <person name="Loffler F."/>
        </authorList>
    </citation>
    <scope>NUCLEOTIDE SEQUENCE</scope>
</reference>
<evidence type="ECO:0000313" key="1">
    <source>
        <dbReference type="EMBL" id="MPN60592.1"/>
    </source>
</evidence>
<accession>A0A645JBR4</accession>